<evidence type="ECO:0000259" key="4">
    <source>
        <dbReference type="PROSITE" id="PS50850"/>
    </source>
</evidence>
<dbReference type="InterPro" id="IPR036259">
    <property type="entry name" value="MFS_trans_sf"/>
</dbReference>
<reference evidence="5" key="1">
    <citation type="submission" date="2022-11" db="UniProtKB">
        <authorList>
            <consortium name="EnsemblMetazoa"/>
        </authorList>
    </citation>
    <scope>IDENTIFICATION</scope>
</reference>
<feature type="transmembrane region" description="Helical" evidence="3">
    <location>
        <begin position="203"/>
        <end position="224"/>
    </location>
</feature>
<evidence type="ECO:0000256" key="1">
    <source>
        <dbReference type="ARBA" id="ARBA00004141"/>
    </source>
</evidence>
<dbReference type="PANTHER" id="PTHR11360:SF284">
    <property type="entry name" value="EG:103B4.3 PROTEIN-RELATED"/>
    <property type="match status" value="1"/>
</dbReference>
<dbReference type="GeneID" id="119723665"/>
<dbReference type="EnsemblMetazoa" id="XM_038194844.1">
    <property type="protein sequence ID" value="XP_038050772.1"/>
    <property type="gene ID" value="LOC119723665"/>
</dbReference>
<dbReference type="Gene3D" id="1.20.1250.20">
    <property type="entry name" value="MFS general substrate transporter like domains"/>
    <property type="match status" value="1"/>
</dbReference>
<accession>A0A913ZG49</accession>
<name>A0A913ZG49_PATMI</name>
<evidence type="ECO:0000313" key="6">
    <source>
        <dbReference type="Proteomes" id="UP000887568"/>
    </source>
</evidence>
<feature type="region of interest" description="Disordered" evidence="2">
    <location>
        <begin position="91"/>
        <end position="116"/>
    </location>
</feature>
<dbReference type="RefSeq" id="XP_038050772.1">
    <property type="nucleotide sequence ID" value="XM_038194844.1"/>
</dbReference>
<feature type="transmembrane region" description="Helical" evidence="3">
    <location>
        <begin position="265"/>
        <end position="287"/>
    </location>
</feature>
<keyword evidence="6" id="KW-1185">Reference proteome</keyword>
<feature type="transmembrane region" description="Helical" evidence="3">
    <location>
        <begin position="18"/>
        <end position="39"/>
    </location>
</feature>
<feature type="transmembrane region" description="Helical" evidence="3">
    <location>
        <begin position="236"/>
        <end position="259"/>
    </location>
</feature>
<dbReference type="OMA" id="ANIFVCA"/>
<dbReference type="InterPro" id="IPR020846">
    <property type="entry name" value="MFS_dom"/>
</dbReference>
<evidence type="ECO:0000313" key="5">
    <source>
        <dbReference type="EnsemblMetazoa" id="XP_038050772.1"/>
    </source>
</evidence>
<comment type="subcellular location">
    <subcellularLocation>
        <location evidence="1">Membrane</location>
        <topology evidence="1">Multi-pass membrane protein</topology>
    </subcellularLocation>
</comment>
<dbReference type="GO" id="GO:0008028">
    <property type="term" value="F:monocarboxylic acid transmembrane transporter activity"/>
    <property type="evidence" value="ECO:0007669"/>
    <property type="project" value="TreeGrafter"/>
</dbReference>
<feature type="transmembrane region" description="Helical" evidence="3">
    <location>
        <begin position="51"/>
        <end position="70"/>
    </location>
</feature>
<evidence type="ECO:0000256" key="2">
    <source>
        <dbReference type="SAM" id="MobiDB-lite"/>
    </source>
</evidence>
<dbReference type="AlphaFoldDB" id="A0A913ZG49"/>
<dbReference type="OrthoDB" id="2213137at2759"/>
<organism evidence="5 6">
    <name type="scientific">Patiria miniata</name>
    <name type="common">Bat star</name>
    <name type="synonym">Asterina miniata</name>
    <dbReference type="NCBI Taxonomy" id="46514"/>
    <lineage>
        <taxon>Eukaryota</taxon>
        <taxon>Metazoa</taxon>
        <taxon>Echinodermata</taxon>
        <taxon>Eleutherozoa</taxon>
        <taxon>Asterozoa</taxon>
        <taxon>Asteroidea</taxon>
        <taxon>Valvatacea</taxon>
        <taxon>Valvatida</taxon>
        <taxon>Asterinidae</taxon>
        <taxon>Patiria</taxon>
    </lineage>
</organism>
<dbReference type="InterPro" id="IPR050327">
    <property type="entry name" value="Proton-linked_MCT"/>
</dbReference>
<dbReference type="Proteomes" id="UP000887568">
    <property type="component" value="Unplaced"/>
</dbReference>
<dbReference type="InterPro" id="IPR011701">
    <property type="entry name" value="MFS"/>
</dbReference>
<keyword evidence="3" id="KW-0812">Transmembrane</keyword>
<keyword evidence="3" id="KW-0472">Membrane</keyword>
<keyword evidence="3" id="KW-1133">Transmembrane helix</keyword>
<feature type="transmembrane region" description="Helical" evidence="3">
    <location>
        <begin position="333"/>
        <end position="354"/>
    </location>
</feature>
<feature type="domain" description="Major facilitator superfamily (MFS) profile" evidence="4">
    <location>
        <begin position="169"/>
        <end position="369"/>
    </location>
</feature>
<dbReference type="SUPFAM" id="SSF103473">
    <property type="entry name" value="MFS general substrate transporter"/>
    <property type="match status" value="1"/>
</dbReference>
<sequence length="369" mass="39873">MCYTSVLTIIGDCFHLHFALAFGIVMSGTGVGMVTFPVFGGFLIEQFGWRGALLILSATQANIFVCAKFMKPFGHTQTRLTGREVASGAGYISLTDPPSLDSGARGDDYEGDDDDDRTARLSLKRFRFSRGYRTMASTDADGEETEVAQEKTWFRKIMRILDRAGVSLIWTNRVFSVFLLALSPMSAGNGITLPFLAARAGSVGVPTLRATSLLSVIGMANVIGSWTYGPLVDANVIELTFILVPIEAIVIVSEIVIAVNESYGGFVVCAALYGFASGVYVPVFGVMMRRIVGQERFPGGIGIMFAVVAIGYIIFSSVGGYLYDVTDSYSGCFYLGGASATLGVVMILGLHLLWTRLVPDDRWPTINNR</sequence>
<dbReference type="PROSITE" id="PS50850">
    <property type="entry name" value="MFS"/>
    <property type="match status" value="1"/>
</dbReference>
<dbReference type="GO" id="GO:0016020">
    <property type="term" value="C:membrane"/>
    <property type="evidence" value="ECO:0007669"/>
    <property type="project" value="UniProtKB-SubCell"/>
</dbReference>
<dbReference type="PANTHER" id="PTHR11360">
    <property type="entry name" value="MONOCARBOXYLATE TRANSPORTER"/>
    <property type="match status" value="1"/>
</dbReference>
<evidence type="ECO:0000256" key="3">
    <source>
        <dbReference type="SAM" id="Phobius"/>
    </source>
</evidence>
<feature type="transmembrane region" description="Helical" evidence="3">
    <location>
        <begin position="299"/>
        <end position="321"/>
    </location>
</feature>
<dbReference type="Pfam" id="PF07690">
    <property type="entry name" value="MFS_1"/>
    <property type="match status" value="2"/>
</dbReference>
<protein>
    <recommendedName>
        <fullName evidence="4">Major facilitator superfamily (MFS) profile domain-containing protein</fullName>
    </recommendedName>
</protein>
<proteinExistence type="predicted"/>